<dbReference type="AlphaFoldDB" id="W7IY69"/>
<dbReference type="eggNOG" id="COG1404">
    <property type="taxonomic scope" value="Bacteria"/>
</dbReference>
<dbReference type="PRINTS" id="PR00633">
    <property type="entry name" value="RCCNDNSATION"/>
</dbReference>
<dbReference type="SUPFAM" id="SSF52743">
    <property type="entry name" value="Subtilisin-like"/>
    <property type="match status" value="1"/>
</dbReference>
<dbReference type="InterPro" id="IPR051709">
    <property type="entry name" value="Ub-ligase/GTPase-reg"/>
</dbReference>
<dbReference type="Gene3D" id="2.130.10.30">
    <property type="entry name" value="Regulator of chromosome condensation 1/beta-lactamase-inhibitor protein II"/>
    <property type="match status" value="2"/>
</dbReference>
<dbReference type="InterPro" id="IPR058923">
    <property type="entry name" value="RCC1-like_dom"/>
</dbReference>
<dbReference type="PROSITE" id="PS50012">
    <property type="entry name" value="RCC1_3"/>
    <property type="match status" value="6"/>
</dbReference>
<comment type="similarity">
    <text evidence="5">Belongs to the peptidase S8 family.</text>
</comment>
<dbReference type="Pfam" id="PF00082">
    <property type="entry name" value="Peptidase_S8"/>
    <property type="match status" value="1"/>
</dbReference>
<dbReference type="RefSeq" id="WP_146241209.1">
    <property type="nucleotide sequence ID" value="NZ_AYXG01000101.1"/>
</dbReference>
<dbReference type="InterPro" id="IPR000408">
    <property type="entry name" value="Reg_chr_condens"/>
</dbReference>
<dbReference type="eggNOG" id="COG5184">
    <property type="taxonomic scope" value="Bacteria"/>
</dbReference>
<reference evidence="9 10" key="1">
    <citation type="journal article" date="2014" name="Genome Announc.">
        <title>Draft Genome Sequence of the Antitrypanosomally Active Sponge-Associated Bacterium Actinokineospora sp. Strain EG49.</title>
        <authorList>
            <person name="Harjes J."/>
            <person name="Ryu T."/>
            <person name="Abdelmohsen U.R."/>
            <person name="Moitinho-Silva L."/>
            <person name="Horn H."/>
            <person name="Ravasi T."/>
            <person name="Hentschel U."/>
        </authorList>
    </citation>
    <scope>NUCLEOTIDE SEQUENCE [LARGE SCALE GENOMIC DNA]</scope>
    <source>
        <strain evidence="9 10">EG49</strain>
    </source>
</reference>
<dbReference type="GO" id="GO:0006508">
    <property type="term" value="P:proteolysis"/>
    <property type="evidence" value="ECO:0007669"/>
    <property type="project" value="UniProtKB-KW"/>
</dbReference>
<keyword evidence="3" id="KW-0378">Hydrolase</keyword>
<keyword evidence="2" id="KW-0677">Repeat</keyword>
<dbReference type="PATRIC" id="fig|909613.9.peg.2866"/>
<dbReference type="GO" id="GO:0061630">
    <property type="term" value="F:ubiquitin protein ligase activity"/>
    <property type="evidence" value="ECO:0007669"/>
    <property type="project" value="TreeGrafter"/>
</dbReference>
<feature type="compositionally biased region" description="Gly residues" evidence="6">
    <location>
        <begin position="515"/>
        <end position="524"/>
    </location>
</feature>
<feature type="domain" description="RCC1-like" evidence="8">
    <location>
        <begin position="335"/>
        <end position="581"/>
    </location>
</feature>
<evidence type="ECO:0000313" key="10">
    <source>
        <dbReference type="Proteomes" id="UP000019277"/>
    </source>
</evidence>
<keyword evidence="1" id="KW-0645">Protease</keyword>
<feature type="region of interest" description="Disordered" evidence="6">
    <location>
        <begin position="514"/>
        <end position="544"/>
    </location>
</feature>
<dbReference type="PROSITE" id="PS51892">
    <property type="entry name" value="SUBTILASE"/>
    <property type="match status" value="1"/>
</dbReference>
<evidence type="ECO:0000259" key="8">
    <source>
        <dbReference type="Pfam" id="PF25390"/>
    </source>
</evidence>
<sequence>MSATVEWQAQHRKRLPVVALAVLAVVLLPAWTAAVSTADRAPAYDHSRAKATRAAVLADPSATEVAVKFRADRAVRVRDRRPVAQDARDASAVRTVLSRHPGASMRPMTPLPEDVVTGERLRLEQRADRELPDLNSWFTITAPGGAGALVADLNALPAVEIAYTPLPPRSPAADPFRPNQVYRNTVGATAGTGIGADAANARPGGGGENVTVTDIEAGHADRVAVRPGAIAAGRTHALAVISDADVPSADRTVRAWGANGSGQLGTGTTAGSSVFTQVPGLAGVESVAAGTDFSVALTTDGTVWTWGANDLGQLGLGDTTARQAPVPVPGLAGVRSISADDAHVLAVRSDGTVRAWGDNSHGQLGAPPAGVPFSTTPIAVDDLSGVSTRPGGVAAGRDHSVALLDDGTVRAWGANDSGQLGDGSTAGSATPVAVTDLGAVAQVGAGGGHSVARLLDGTLVAWGDNSHGQVGDGTTTTRLTPVRVDDLDSATDVAAGDQHTVAVTEGGALWAWGANGSGQLGTGGTADASSPSEVRSPPGDTATRSLVGAGTAFSLAVGADGALWGWGTNGSGQLGDGSTTGSPVQKRAASLRNLWNTCHEDLADRPAPVRLQTMVSSPCTPAGVHGTAVIGIVAAQADNGLGVAGILPRARLQLASGAEPGSMTLARQHSEPGDVILVEISSYDRETGGWYPWEVDPAVYDEVVLATAAGITVVEAAGNGGNDLDDPDDPLARTVMDRPDSGAIVVGAGEPPDIPGTAECVPGRPAERTSMPFSTHGSRVDLQAYGRCVATLGGGLDPLQDLTPTETDPNRVYWSNMNGTSGACPIVVGAVGVVQSIAQESGPPLTPVRVRQLLKATGAAQPAADPRHIGPQPNLEAAIAALR</sequence>
<evidence type="ECO:0000256" key="5">
    <source>
        <dbReference type="PROSITE-ProRule" id="PRU01240"/>
    </source>
</evidence>
<keyword evidence="10" id="KW-1185">Reference proteome</keyword>
<accession>W7IY69</accession>
<evidence type="ECO:0000259" key="7">
    <source>
        <dbReference type="Pfam" id="PF00082"/>
    </source>
</evidence>
<evidence type="ECO:0000256" key="1">
    <source>
        <dbReference type="ARBA" id="ARBA00022670"/>
    </source>
</evidence>
<evidence type="ECO:0000256" key="2">
    <source>
        <dbReference type="ARBA" id="ARBA00022737"/>
    </source>
</evidence>
<dbReference type="EMBL" id="AYXG01000101">
    <property type="protein sequence ID" value="EWC61807.1"/>
    <property type="molecule type" value="Genomic_DNA"/>
</dbReference>
<evidence type="ECO:0000313" key="9">
    <source>
        <dbReference type="EMBL" id="EWC61807.1"/>
    </source>
</evidence>
<dbReference type="Pfam" id="PF13540">
    <property type="entry name" value="RCC1_2"/>
    <property type="match status" value="1"/>
</dbReference>
<comment type="caution">
    <text evidence="9">The sequence shown here is derived from an EMBL/GenBank/DDBJ whole genome shotgun (WGS) entry which is preliminary data.</text>
</comment>
<proteinExistence type="inferred from homology"/>
<dbReference type="InterPro" id="IPR009091">
    <property type="entry name" value="RCC1/BLIP-II"/>
</dbReference>
<name>W7IY69_9PSEU</name>
<feature type="domain" description="Peptidase S8/S53" evidence="7">
    <location>
        <begin position="622"/>
        <end position="858"/>
    </location>
</feature>
<evidence type="ECO:0000256" key="6">
    <source>
        <dbReference type="SAM" id="MobiDB-lite"/>
    </source>
</evidence>
<evidence type="ECO:0000256" key="4">
    <source>
        <dbReference type="ARBA" id="ARBA00022825"/>
    </source>
</evidence>
<dbReference type="PANTHER" id="PTHR45622:SF70">
    <property type="entry name" value="SECRETION-REGULATING GUANINE NUCLEOTIDE EXCHANGE FACTOR"/>
    <property type="match status" value="1"/>
</dbReference>
<evidence type="ECO:0000256" key="3">
    <source>
        <dbReference type="ARBA" id="ARBA00022801"/>
    </source>
</evidence>
<comment type="caution">
    <text evidence="5">Lacks conserved residue(s) required for the propagation of feature annotation.</text>
</comment>
<dbReference type="Pfam" id="PF25390">
    <property type="entry name" value="WD40_RLD"/>
    <property type="match status" value="1"/>
</dbReference>
<dbReference type="SUPFAM" id="SSF50985">
    <property type="entry name" value="RCC1/BLIP-II"/>
    <property type="match status" value="2"/>
</dbReference>
<accession>A0A8E2X330</accession>
<dbReference type="GO" id="GO:0004252">
    <property type="term" value="F:serine-type endopeptidase activity"/>
    <property type="evidence" value="ECO:0007669"/>
    <property type="project" value="InterPro"/>
</dbReference>
<dbReference type="PROSITE" id="PS00138">
    <property type="entry name" value="SUBTILASE_SER"/>
    <property type="match status" value="1"/>
</dbReference>
<dbReference type="OrthoDB" id="9796385at2"/>
<dbReference type="PROSITE" id="PS00626">
    <property type="entry name" value="RCC1_2"/>
    <property type="match status" value="2"/>
</dbReference>
<dbReference type="InterPro" id="IPR000209">
    <property type="entry name" value="Peptidase_S8/S53_dom"/>
</dbReference>
<dbReference type="Proteomes" id="UP000019277">
    <property type="component" value="Unassembled WGS sequence"/>
</dbReference>
<dbReference type="InterPro" id="IPR023828">
    <property type="entry name" value="Peptidase_S8_Ser-AS"/>
</dbReference>
<dbReference type="Gene3D" id="3.40.50.200">
    <property type="entry name" value="Peptidase S8/S53 domain"/>
    <property type="match status" value="1"/>
</dbReference>
<organism evidence="9 10">
    <name type="scientific">Actinokineospora spheciospongiae</name>
    <dbReference type="NCBI Taxonomy" id="909613"/>
    <lineage>
        <taxon>Bacteria</taxon>
        <taxon>Bacillati</taxon>
        <taxon>Actinomycetota</taxon>
        <taxon>Actinomycetes</taxon>
        <taxon>Pseudonocardiales</taxon>
        <taxon>Pseudonocardiaceae</taxon>
        <taxon>Actinokineospora</taxon>
    </lineage>
</organism>
<keyword evidence="4" id="KW-0720">Serine protease</keyword>
<protein>
    <submittedName>
        <fullName evidence="9">BNR repeat domain protein</fullName>
    </submittedName>
</protein>
<dbReference type="STRING" id="909613.UO65_2866"/>
<dbReference type="InterPro" id="IPR036852">
    <property type="entry name" value="Peptidase_S8/S53_dom_sf"/>
</dbReference>
<dbReference type="PANTHER" id="PTHR45622">
    <property type="entry name" value="UBIQUITIN-PROTEIN LIGASE E3A-RELATED"/>
    <property type="match status" value="1"/>
</dbReference>
<gene>
    <name evidence="9" type="ORF">UO65_2866</name>
</gene>